<protein>
    <submittedName>
        <fullName evidence="1">Uncharacterized protein</fullName>
    </submittedName>
</protein>
<accession>A0A699ZVV3</accession>
<dbReference type="AlphaFoldDB" id="A0A699ZVV3"/>
<dbReference type="EMBL" id="BLLF01002146">
    <property type="protein sequence ID" value="GFH22886.1"/>
    <property type="molecule type" value="Genomic_DNA"/>
</dbReference>
<dbReference type="Proteomes" id="UP000485058">
    <property type="component" value="Unassembled WGS sequence"/>
</dbReference>
<proteinExistence type="predicted"/>
<keyword evidence="2" id="KW-1185">Reference proteome</keyword>
<comment type="caution">
    <text evidence="1">The sequence shown here is derived from an EMBL/GenBank/DDBJ whole genome shotgun (WGS) entry which is preliminary data.</text>
</comment>
<evidence type="ECO:0000313" key="1">
    <source>
        <dbReference type="EMBL" id="GFH22886.1"/>
    </source>
</evidence>
<name>A0A699ZVV3_HAELA</name>
<organism evidence="1 2">
    <name type="scientific">Haematococcus lacustris</name>
    <name type="common">Green alga</name>
    <name type="synonym">Haematococcus pluvialis</name>
    <dbReference type="NCBI Taxonomy" id="44745"/>
    <lineage>
        <taxon>Eukaryota</taxon>
        <taxon>Viridiplantae</taxon>
        <taxon>Chlorophyta</taxon>
        <taxon>core chlorophytes</taxon>
        <taxon>Chlorophyceae</taxon>
        <taxon>CS clade</taxon>
        <taxon>Chlamydomonadales</taxon>
        <taxon>Haematococcaceae</taxon>
        <taxon>Haematococcus</taxon>
    </lineage>
</organism>
<feature type="non-terminal residue" evidence="1">
    <location>
        <position position="102"/>
    </location>
</feature>
<dbReference type="InterPro" id="IPR029063">
    <property type="entry name" value="SAM-dependent_MTases_sf"/>
</dbReference>
<evidence type="ECO:0000313" key="2">
    <source>
        <dbReference type="Proteomes" id="UP000485058"/>
    </source>
</evidence>
<gene>
    <name evidence="1" type="ORF">HaLaN_20414</name>
</gene>
<dbReference type="SUPFAM" id="SSF53335">
    <property type="entry name" value="S-adenosyl-L-methionine-dependent methyltransferases"/>
    <property type="match status" value="1"/>
</dbReference>
<sequence length="102" mass="11604">MQDVIAVRTRVIDDHLMQWCKRDNIKQVPFKSLVDSAMICNVKYTALGEIAPNCHRLALIGDVFNMPQVFRSLQALGFDRTQPSIWLVEDVVECEWGLQGNG</sequence>
<reference evidence="1 2" key="1">
    <citation type="submission" date="2020-02" db="EMBL/GenBank/DDBJ databases">
        <title>Draft genome sequence of Haematococcus lacustris strain NIES-144.</title>
        <authorList>
            <person name="Morimoto D."/>
            <person name="Nakagawa S."/>
            <person name="Yoshida T."/>
            <person name="Sawayama S."/>
        </authorList>
    </citation>
    <scope>NUCLEOTIDE SEQUENCE [LARGE SCALE GENOMIC DNA]</scope>
    <source>
        <strain evidence="1 2">NIES-144</strain>
    </source>
</reference>